<dbReference type="RefSeq" id="WP_161435340.1">
    <property type="nucleotide sequence ID" value="NZ_WXYO01000004.1"/>
</dbReference>
<protein>
    <submittedName>
        <fullName evidence="3">SusF/SusE family outer membrane protein</fullName>
    </submittedName>
</protein>
<comment type="caution">
    <text evidence="3">The sequence shown here is derived from an EMBL/GenBank/DDBJ whole genome shotgun (WGS) entry which is preliminary data.</text>
</comment>
<dbReference type="Proteomes" id="UP000475249">
    <property type="component" value="Unassembled WGS sequence"/>
</dbReference>
<name>A0A6L9ECG3_9FLAO</name>
<organism evidence="3 4">
    <name type="scientific">Poritiphilus flavus</name>
    <dbReference type="NCBI Taxonomy" id="2697053"/>
    <lineage>
        <taxon>Bacteria</taxon>
        <taxon>Pseudomonadati</taxon>
        <taxon>Bacteroidota</taxon>
        <taxon>Flavobacteriia</taxon>
        <taxon>Flavobacteriales</taxon>
        <taxon>Flavobacteriaceae</taxon>
        <taxon>Poritiphilus</taxon>
    </lineage>
</organism>
<evidence type="ECO:0000259" key="2">
    <source>
        <dbReference type="Pfam" id="PF14292"/>
    </source>
</evidence>
<gene>
    <name evidence="3" type="ORF">GTQ38_09830</name>
</gene>
<dbReference type="InterPro" id="IPR025970">
    <property type="entry name" value="SusE"/>
</dbReference>
<feature type="domain" description="SusE outer membrane protein" evidence="2">
    <location>
        <begin position="32"/>
        <end position="112"/>
    </location>
</feature>
<sequence length="379" mass="40701">MKYLGKLLAFVLVFSLLACDEDDTVEVASVVAAPILSSQLNGTTIVLTEATASNIAVTFTWSPADFDVTTVESYELLMGIAGNDFATPHSFGNTANTFVSMTVDELNDLLEEVFLQTVTRDADDNIIPVQMEAKVIASLGSSLSIESDVISFSVVPFEPSAPIEPEEFFVVGSFLAASGYGNDWTPSDAVRIAATLDDPEDFEGFVNMAVDGAQYKFLPTNESFDGDYGDTGDSDGTFSGTIEQDGEVNCGTPDGTAGYYLVRMNTEDLTYSLQKADWALTGAATPNGWPDDADPVGTADQDMTYDPDNRIWYIDVNLTAGEFKFRANDAWDINLGADDNGDGSMNFGGANLSVDNGGNYRVVLDLSNARQYSYSVTPN</sequence>
<keyword evidence="4" id="KW-1185">Reference proteome</keyword>
<reference evidence="3 4" key="1">
    <citation type="submission" date="2020-01" db="EMBL/GenBank/DDBJ databases">
        <title>Bacteria diversity of Porities sp.</title>
        <authorList>
            <person name="Wang G."/>
        </authorList>
    </citation>
    <scope>NUCLEOTIDE SEQUENCE [LARGE SCALE GENOMIC DNA]</scope>
    <source>
        <strain evidence="3 4">R33</strain>
    </source>
</reference>
<evidence type="ECO:0000256" key="1">
    <source>
        <dbReference type="SAM" id="SignalP"/>
    </source>
</evidence>
<dbReference type="CDD" id="cd12956">
    <property type="entry name" value="CBM_SusE-F_like"/>
    <property type="match status" value="1"/>
</dbReference>
<dbReference type="Pfam" id="PF14292">
    <property type="entry name" value="SusE"/>
    <property type="match status" value="1"/>
</dbReference>
<keyword evidence="1" id="KW-0732">Signal</keyword>
<feature type="chain" id="PRO_5026996264" evidence="1">
    <location>
        <begin position="19"/>
        <end position="379"/>
    </location>
</feature>
<evidence type="ECO:0000313" key="4">
    <source>
        <dbReference type="Proteomes" id="UP000475249"/>
    </source>
</evidence>
<dbReference type="AlphaFoldDB" id="A0A6L9ECG3"/>
<proteinExistence type="predicted"/>
<dbReference type="PROSITE" id="PS51257">
    <property type="entry name" value="PROKAR_LIPOPROTEIN"/>
    <property type="match status" value="1"/>
</dbReference>
<accession>A0A6L9ECG3</accession>
<dbReference type="Gene3D" id="2.60.40.3620">
    <property type="match status" value="2"/>
</dbReference>
<dbReference type="EMBL" id="WXYO01000004">
    <property type="protein sequence ID" value="NAS12301.1"/>
    <property type="molecule type" value="Genomic_DNA"/>
</dbReference>
<feature type="signal peptide" evidence="1">
    <location>
        <begin position="1"/>
        <end position="18"/>
    </location>
</feature>
<evidence type="ECO:0000313" key="3">
    <source>
        <dbReference type="EMBL" id="NAS12301.1"/>
    </source>
</evidence>